<dbReference type="NCBIfam" id="TIGR02532">
    <property type="entry name" value="IV_pilin_GFxxxE"/>
    <property type="match status" value="1"/>
</dbReference>
<keyword evidence="2" id="KW-0472">Membrane</keyword>
<dbReference type="RefSeq" id="WP_120402351.1">
    <property type="nucleotide sequence ID" value="NZ_RAXV01000014.1"/>
</dbReference>
<name>A0A3A8EBP8_9GAMM</name>
<dbReference type="OrthoDB" id="5296638at2"/>
<dbReference type="GO" id="GO:0043683">
    <property type="term" value="P:type IV pilus assembly"/>
    <property type="evidence" value="ECO:0007669"/>
    <property type="project" value="InterPro"/>
</dbReference>
<dbReference type="InterPro" id="IPR012902">
    <property type="entry name" value="N_methyl_site"/>
</dbReference>
<keyword evidence="2" id="KW-0812">Transmembrane</keyword>
<keyword evidence="2" id="KW-1133">Transmembrane helix</keyword>
<gene>
    <name evidence="3" type="ORF">D7V32_07945</name>
</gene>
<evidence type="ECO:0000313" key="4">
    <source>
        <dbReference type="Proteomes" id="UP000282388"/>
    </source>
</evidence>
<sequence length="158" mass="16989">MEIAVKKSGFTLVELIIVVAILGIIAAFAIPAYKSYVQKTKRAEVQAELAEIAGQLQRFKIANYTYVQSVSGTTITPINLTRLGYSSATPNSQNGLYQYALSFNAAATSWTLTASPISSGMQKGNGGLTLTSAGQQCWYKGKDSFNASTDTCLGWNER</sequence>
<evidence type="ECO:0000313" key="3">
    <source>
        <dbReference type="EMBL" id="RKG31619.1"/>
    </source>
</evidence>
<dbReference type="EMBL" id="RAXV01000014">
    <property type="protein sequence ID" value="RKG31619.1"/>
    <property type="molecule type" value="Genomic_DNA"/>
</dbReference>
<dbReference type="Gene3D" id="3.30.700.10">
    <property type="entry name" value="Glycoprotein, Type 4 Pilin"/>
    <property type="match status" value="1"/>
</dbReference>
<keyword evidence="4" id="KW-1185">Reference proteome</keyword>
<comment type="caution">
    <text evidence="3">The sequence shown here is derived from an EMBL/GenBank/DDBJ whole genome shotgun (WGS) entry which is preliminary data.</text>
</comment>
<dbReference type="AlphaFoldDB" id="A0A3A8EBP8"/>
<dbReference type="InterPro" id="IPR045584">
    <property type="entry name" value="Pilin-like"/>
</dbReference>
<dbReference type="GO" id="GO:0015628">
    <property type="term" value="P:protein secretion by the type II secretion system"/>
    <property type="evidence" value="ECO:0007669"/>
    <property type="project" value="InterPro"/>
</dbReference>
<dbReference type="SUPFAM" id="SSF54523">
    <property type="entry name" value="Pili subunits"/>
    <property type="match status" value="1"/>
</dbReference>
<protein>
    <submittedName>
        <fullName evidence="3">Prepilin-type N-terminal cleavage/methylation domain-containing protein</fullName>
    </submittedName>
</protein>
<proteinExistence type="predicted"/>
<dbReference type="Pfam" id="PF16732">
    <property type="entry name" value="ComP_DUS"/>
    <property type="match status" value="1"/>
</dbReference>
<reference evidence="3 4" key="1">
    <citation type="submission" date="2018-09" db="EMBL/GenBank/DDBJ databases">
        <title>The draft genome of Acinetobacter spp. strains.</title>
        <authorList>
            <person name="Qin J."/>
            <person name="Feng Y."/>
            <person name="Zong Z."/>
        </authorList>
    </citation>
    <scope>NUCLEOTIDE SEQUENCE [LARGE SCALE GENOMIC DNA]</scope>
    <source>
        <strain evidence="3 4">WCHAc060012</strain>
    </source>
</reference>
<dbReference type="Proteomes" id="UP000282388">
    <property type="component" value="Unassembled WGS sequence"/>
</dbReference>
<evidence type="ECO:0000256" key="2">
    <source>
        <dbReference type="SAM" id="Phobius"/>
    </source>
</evidence>
<keyword evidence="1" id="KW-0488">Methylation</keyword>
<dbReference type="PROSITE" id="PS00409">
    <property type="entry name" value="PROKAR_NTER_METHYL"/>
    <property type="match status" value="1"/>
</dbReference>
<accession>A0A3A8EBP8</accession>
<dbReference type="PANTHER" id="PTHR30093:SF47">
    <property type="entry name" value="TYPE IV PILUS NON-CORE MINOR PILIN PILE"/>
    <property type="match status" value="1"/>
</dbReference>
<dbReference type="PANTHER" id="PTHR30093">
    <property type="entry name" value="GENERAL SECRETION PATHWAY PROTEIN G"/>
    <property type="match status" value="1"/>
</dbReference>
<organism evidence="3 4">
    <name type="scientific">Acinetobacter tianfuensis</name>
    <dbReference type="NCBI Taxonomy" id="2419603"/>
    <lineage>
        <taxon>Bacteria</taxon>
        <taxon>Pseudomonadati</taxon>
        <taxon>Pseudomonadota</taxon>
        <taxon>Gammaproteobacteria</taxon>
        <taxon>Moraxellales</taxon>
        <taxon>Moraxellaceae</taxon>
        <taxon>Acinetobacter</taxon>
    </lineage>
</organism>
<dbReference type="GO" id="GO:0015627">
    <property type="term" value="C:type II protein secretion system complex"/>
    <property type="evidence" value="ECO:0007669"/>
    <property type="project" value="InterPro"/>
</dbReference>
<dbReference type="PRINTS" id="PR00813">
    <property type="entry name" value="BCTERIALGSPG"/>
</dbReference>
<evidence type="ECO:0000256" key="1">
    <source>
        <dbReference type="ARBA" id="ARBA00022481"/>
    </source>
</evidence>
<dbReference type="InterPro" id="IPR000983">
    <property type="entry name" value="Bac_GSPG_pilin"/>
</dbReference>
<dbReference type="Pfam" id="PF07963">
    <property type="entry name" value="N_methyl"/>
    <property type="match status" value="1"/>
</dbReference>
<feature type="transmembrane region" description="Helical" evidence="2">
    <location>
        <begin position="12"/>
        <end position="33"/>
    </location>
</feature>
<dbReference type="InterPro" id="IPR031982">
    <property type="entry name" value="PilE-like"/>
</dbReference>